<gene>
    <name evidence="2" type="ORF">CLNEO_09150</name>
</gene>
<feature type="transmembrane region" description="Helical" evidence="1">
    <location>
        <begin position="12"/>
        <end position="34"/>
    </location>
</feature>
<protein>
    <submittedName>
        <fullName evidence="2">Uncharacterized protein</fullName>
    </submittedName>
</protein>
<comment type="caution">
    <text evidence="2">The sequence shown here is derived from an EMBL/GenBank/DDBJ whole genome shotgun (WGS) entry which is preliminary data.</text>
</comment>
<organism evidence="2 3">
    <name type="scientific">Anaerotignum neopropionicum</name>
    <dbReference type="NCBI Taxonomy" id="36847"/>
    <lineage>
        <taxon>Bacteria</taxon>
        <taxon>Bacillati</taxon>
        <taxon>Bacillota</taxon>
        <taxon>Clostridia</taxon>
        <taxon>Lachnospirales</taxon>
        <taxon>Anaerotignaceae</taxon>
        <taxon>Anaerotignum</taxon>
    </lineage>
</organism>
<keyword evidence="1" id="KW-0472">Membrane</keyword>
<dbReference type="EMBL" id="LRVM01000002">
    <property type="protein sequence ID" value="KXL53689.1"/>
    <property type="molecule type" value="Genomic_DNA"/>
</dbReference>
<feature type="transmembrane region" description="Helical" evidence="1">
    <location>
        <begin position="54"/>
        <end position="75"/>
    </location>
</feature>
<keyword evidence="3" id="KW-1185">Reference proteome</keyword>
<dbReference type="OrthoDB" id="2966411at2"/>
<dbReference type="Proteomes" id="UP000070539">
    <property type="component" value="Unassembled WGS sequence"/>
</dbReference>
<accession>A0A136WH66</accession>
<sequence>MSEKKPWYKKWWIVVVIGIMLANMIAVPFIINWAYMAGKDLKEANTAYSASDLIIFYGSFLSFLGTVALGALALWQNKKANDTNEMIMEMTRREKMTYFYPTGLNAILDENPSINFINKGNSFGTINNIEIRINSRFHKKGAVGYFIDNNENRGIQVKLRKEDFQKDELNISFIFTWNNSFGFRYIQEMDLIFEKYNDPILKTDGFLFKNSLNRFKEYKEEVTND</sequence>
<dbReference type="STRING" id="36847.CLNEO_09150"/>
<name>A0A136WH66_9FIRM</name>
<reference evidence="2 3" key="1">
    <citation type="submission" date="2016-01" db="EMBL/GenBank/DDBJ databases">
        <title>Genome sequence of Clostridium neopropionicum X4, DSM-3847.</title>
        <authorList>
            <person name="Poehlein A."/>
            <person name="Beck M.H."/>
            <person name="Bengelsdorf F.R."/>
            <person name="Daniel R."/>
            <person name="Duerre P."/>
        </authorList>
    </citation>
    <scope>NUCLEOTIDE SEQUENCE [LARGE SCALE GENOMIC DNA]</scope>
    <source>
        <strain evidence="2 3">DSM-3847</strain>
    </source>
</reference>
<keyword evidence="1" id="KW-0812">Transmembrane</keyword>
<dbReference type="AlphaFoldDB" id="A0A136WH66"/>
<evidence type="ECO:0000256" key="1">
    <source>
        <dbReference type="SAM" id="Phobius"/>
    </source>
</evidence>
<evidence type="ECO:0000313" key="3">
    <source>
        <dbReference type="Proteomes" id="UP000070539"/>
    </source>
</evidence>
<dbReference type="RefSeq" id="WP_066085170.1">
    <property type="nucleotide sequence ID" value="NZ_LRVM01000002.1"/>
</dbReference>
<proteinExistence type="predicted"/>
<evidence type="ECO:0000313" key="2">
    <source>
        <dbReference type="EMBL" id="KXL53689.1"/>
    </source>
</evidence>
<keyword evidence="1" id="KW-1133">Transmembrane helix</keyword>